<evidence type="ECO:0000256" key="4">
    <source>
        <dbReference type="SAM" id="SignalP"/>
    </source>
</evidence>
<organism evidence="5 6">
    <name type="scientific">Kineosporia succinea</name>
    <dbReference type="NCBI Taxonomy" id="84632"/>
    <lineage>
        <taxon>Bacteria</taxon>
        <taxon>Bacillati</taxon>
        <taxon>Actinomycetota</taxon>
        <taxon>Actinomycetes</taxon>
        <taxon>Kineosporiales</taxon>
        <taxon>Kineosporiaceae</taxon>
        <taxon>Kineosporia</taxon>
    </lineage>
</organism>
<dbReference type="PIRSF" id="PIRSF004846">
    <property type="entry name" value="ModA"/>
    <property type="match status" value="1"/>
</dbReference>
<dbReference type="PROSITE" id="PS51257">
    <property type="entry name" value="PROKAR_LIPOPROTEIN"/>
    <property type="match status" value="1"/>
</dbReference>
<proteinExistence type="inferred from homology"/>
<dbReference type="Gene3D" id="3.40.190.10">
    <property type="entry name" value="Periplasmic binding protein-like II"/>
    <property type="match status" value="2"/>
</dbReference>
<dbReference type="NCBIfam" id="TIGR01256">
    <property type="entry name" value="modA"/>
    <property type="match status" value="1"/>
</dbReference>
<protein>
    <submittedName>
        <fullName evidence="5">Molybdate transport system substrate-binding protein</fullName>
    </submittedName>
</protein>
<evidence type="ECO:0000256" key="1">
    <source>
        <dbReference type="ARBA" id="ARBA00009175"/>
    </source>
</evidence>
<feature type="signal peptide" evidence="4">
    <location>
        <begin position="1"/>
        <end position="21"/>
    </location>
</feature>
<dbReference type="Pfam" id="PF13531">
    <property type="entry name" value="SBP_bac_11"/>
    <property type="match status" value="1"/>
</dbReference>
<dbReference type="PANTHER" id="PTHR30632">
    <property type="entry name" value="MOLYBDATE-BINDING PERIPLASMIC PROTEIN"/>
    <property type="match status" value="1"/>
</dbReference>
<reference evidence="5 6" key="1">
    <citation type="submission" date="2023-07" db="EMBL/GenBank/DDBJ databases">
        <title>Sequencing the genomes of 1000 actinobacteria strains.</title>
        <authorList>
            <person name="Klenk H.-P."/>
        </authorList>
    </citation>
    <scope>NUCLEOTIDE SEQUENCE [LARGE SCALE GENOMIC DNA]</scope>
    <source>
        <strain evidence="5 6">DSM 44388</strain>
    </source>
</reference>
<dbReference type="InterPro" id="IPR005950">
    <property type="entry name" value="ModA"/>
</dbReference>
<comment type="similarity">
    <text evidence="1">Belongs to the bacterial solute-binding protein ModA family.</text>
</comment>
<evidence type="ECO:0000256" key="3">
    <source>
        <dbReference type="ARBA" id="ARBA00022729"/>
    </source>
</evidence>
<keyword evidence="6" id="KW-1185">Reference proteome</keyword>
<dbReference type="CDD" id="cd13538">
    <property type="entry name" value="PBP2_ModA_like_1"/>
    <property type="match status" value="1"/>
</dbReference>
<dbReference type="InterPro" id="IPR050682">
    <property type="entry name" value="ModA/WtpA"/>
</dbReference>
<evidence type="ECO:0000256" key="2">
    <source>
        <dbReference type="ARBA" id="ARBA00022723"/>
    </source>
</evidence>
<gene>
    <name evidence="5" type="ORF">J2S57_003334</name>
</gene>
<feature type="chain" id="PRO_5046864044" evidence="4">
    <location>
        <begin position="22"/>
        <end position="257"/>
    </location>
</feature>
<accession>A0ABT9P685</accession>
<dbReference type="RefSeq" id="WP_307243831.1">
    <property type="nucleotide sequence ID" value="NZ_JAUSQZ010000001.1"/>
</dbReference>
<dbReference type="PANTHER" id="PTHR30632:SF0">
    <property type="entry name" value="SULFATE-BINDING PROTEIN"/>
    <property type="match status" value="1"/>
</dbReference>
<name>A0ABT9P685_9ACTN</name>
<dbReference type="EMBL" id="JAUSQZ010000001">
    <property type="protein sequence ID" value="MDP9827585.1"/>
    <property type="molecule type" value="Genomic_DNA"/>
</dbReference>
<dbReference type="SUPFAM" id="SSF53850">
    <property type="entry name" value="Periplasmic binding protein-like II"/>
    <property type="match status" value="1"/>
</dbReference>
<evidence type="ECO:0000313" key="6">
    <source>
        <dbReference type="Proteomes" id="UP001235712"/>
    </source>
</evidence>
<dbReference type="Proteomes" id="UP001235712">
    <property type="component" value="Unassembled WGS sequence"/>
</dbReference>
<evidence type="ECO:0000313" key="5">
    <source>
        <dbReference type="EMBL" id="MDP9827585.1"/>
    </source>
</evidence>
<keyword evidence="3 4" id="KW-0732">Signal</keyword>
<comment type="caution">
    <text evidence="5">The sequence shown here is derived from an EMBL/GenBank/DDBJ whole genome shotgun (WGS) entry which is preliminary data.</text>
</comment>
<keyword evidence="2" id="KW-0479">Metal-binding</keyword>
<sequence>MRRVMSGAVAVLAVASLAACGSSSDGETSAAPGLSGEITVFAAASLTESFTALGQAFESENPGTKVTFSFGPSSGLAEQIDSGAPADVFASAATKNMDQVVEAGNASDPVTFANNTMEIAVPADNPAKVDSLDDLANKDVKVVLCAEEVPCGVSARKVFENAGLSVTPVSNEEDVKSTLSKITLGEADAGLVYVTDVKAAGDDVVGVEIPAEDNASTAYPIATLKDTENAALAKAFVDYVLSDQGSAELGTAGFSKP</sequence>